<feature type="transmembrane region" description="Helical" evidence="1">
    <location>
        <begin position="24"/>
        <end position="50"/>
    </location>
</feature>
<dbReference type="AlphaFoldDB" id="A0A0A9H163"/>
<evidence type="ECO:0000313" key="2">
    <source>
        <dbReference type="EMBL" id="JAE30517.1"/>
    </source>
</evidence>
<protein>
    <submittedName>
        <fullName evidence="2">Uncharacterized protein</fullName>
    </submittedName>
</protein>
<sequence>MKHIQSFICQNPLLSRDYNLQSHYYVIIFVHGVHSHFVSLSLQVIFIGSVNLHDQRLLGK</sequence>
<keyword evidence="1" id="KW-0472">Membrane</keyword>
<keyword evidence="1" id="KW-1133">Transmembrane helix</keyword>
<dbReference type="EMBL" id="GBRH01167379">
    <property type="protein sequence ID" value="JAE30517.1"/>
    <property type="molecule type" value="Transcribed_RNA"/>
</dbReference>
<keyword evidence="1" id="KW-0812">Transmembrane</keyword>
<evidence type="ECO:0000256" key="1">
    <source>
        <dbReference type="SAM" id="Phobius"/>
    </source>
</evidence>
<name>A0A0A9H163_ARUDO</name>
<proteinExistence type="predicted"/>
<reference evidence="2" key="1">
    <citation type="submission" date="2014-09" db="EMBL/GenBank/DDBJ databases">
        <authorList>
            <person name="Magalhaes I.L.F."/>
            <person name="Oliveira U."/>
            <person name="Santos F.R."/>
            <person name="Vidigal T.H.D.A."/>
            <person name="Brescovit A.D."/>
            <person name="Santos A.J."/>
        </authorList>
    </citation>
    <scope>NUCLEOTIDE SEQUENCE</scope>
    <source>
        <tissue evidence="2">Shoot tissue taken approximately 20 cm above the soil surface</tissue>
    </source>
</reference>
<organism evidence="2">
    <name type="scientific">Arundo donax</name>
    <name type="common">Giant reed</name>
    <name type="synonym">Donax arundinaceus</name>
    <dbReference type="NCBI Taxonomy" id="35708"/>
    <lineage>
        <taxon>Eukaryota</taxon>
        <taxon>Viridiplantae</taxon>
        <taxon>Streptophyta</taxon>
        <taxon>Embryophyta</taxon>
        <taxon>Tracheophyta</taxon>
        <taxon>Spermatophyta</taxon>
        <taxon>Magnoliopsida</taxon>
        <taxon>Liliopsida</taxon>
        <taxon>Poales</taxon>
        <taxon>Poaceae</taxon>
        <taxon>PACMAD clade</taxon>
        <taxon>Arundinoideae</taxon>
        <taxon>Arundineae</taxon>
        <taxon>Arundo</taxon>
    </lineage>
</organism>
<reference evidence="2" key="2">
    <citation type="journal article" date="2015" name="Data Brief">
        <title>Shoot transcriptome of the giant reed, Arundo donax.</title>
        <authorList>
            <person name="Barrero R.A."/>
            <person name="Guerrero F.D."/>
            <person name="Moolhuijzen P."/>
            <person name="Goolsby J.A."/>
            <person name="Tidwell J."/>
            <person name="Bellgard S.E."/>
            <person name="Bellgard M.I."/>
        </authorList>
    </citation>
    <scope>NUCLEOTIDE SEQUENCE</scope>
    <source>
        <tissue evidence="2">Shoot tissue taken approximately 20 cm above the soil surface</tissue>
    </source>
</reference>
<accession>A0A0A9H163</accession>